<dbReference type="EMBL" id="JBOK01000006">
    <property type="protein sequence ID" value="EXU80600.1"/>
    <property type="molecule type" value="Genomic_DNA"/>
</dbReference>
<dbReference type="GO" id="GO:0003676">
    <property type="term" value="F:nucleic acid binding"/>
    <property type="evidence" value="ECO:0007669"/>
    <property type="project" value="InterPro"/>
</dbReference>
<dbReference type="Proteomes" id="UP000020766">
    <property type="component" value="Unassembled WGS sequence"/>
</dbReference>
<comment type="caution">
    <text evidence="2">The sequence shown here is derived from an EMBL/GenBank/DDBJ whole genome shotgun (WGS) entry which is preliminary data.</text>
</comment>
<reference evidence="2 3" key="1">
    <citation type="submission" date="2014-01" db="EMBL/GenBank/DDBJ databases">
        <title>Interspecies Systems Biology Uncovers Metabolites Affecting C. elegans Gene Expression and Life History Traits.</title>
        <authorList>
            <person name="Watson E."/>
            <person name="Macneil L.T."/>
            <person name="Ritter A.D."/>
            <person name="Yilmaz L.S."/>
            <person name="Rosebrock A.P."/>
            <person name="Caudy A.A."/>
            <person name="Walhout A.J."/>
        </authorList>
    </citation>
    <scope>NUCLEOTIDE SEQUENCE [LARGE SCALE GENOMIC DNA]</scope>
    <source>
        <strain evidence="2 3">DA1877</strain>
    </source>
</reference>
<organism evidence="2 3">
    <name type="scientific">Comamonas aquatica DA1877</name>
    <dbReference type="NCBI Taxonomy" id="1457173"/>
    <lineage>
        <taxon>Bacteria</taxon>
        <taxon>Pseudomonadati</taxon>
        <taxon>Pseudomonadota</taxon>
        <taxon>Betaproteobacteria</taxon>
        <taxon>Burkholderiales</taxon>
        <taxon>Comamonadaceae</taxon>
        <taxon>Comamonas</taxon>
    </lineage>
</organism>
<protein>
    <recommendedName>
        <fullName evidence="1">TnsA endonuclease N-terminal domain-containing protein</fullName>
    </recommendedName>
</protein>
<proteinExistence type="predicted"/>
<keyword evidence="3" id="KW-1185">Reference proteome</keyword>
<dbReference type="InterPro" id="IPR014833">
    <property type="entry name" value="TnsA_N"/>
</dbReference>
<dbReference type="InterPro" id="IPR011856">
    <property type="entry name" value="tRNA_endonuc-like_dom_sf"/>
</dbReference>
<evidence type="ECO:0000313" key="3">
    <source>
        <dbReference type="Proteomes" id="UP000020766"/>
    </source>
</evidence>
<feature type="domain" description="TnsA endonuclease N-terminal" evidence="1">
    <location>
        <begin position="67"/>
        <end position="138"/>
    </location>
</feature>
<name>A0A014P376_9BURK</name>
<accession>A0A014P376</accession>
<sequence>MRADYFVACWVNSSPQAGVFMTRKVVTRAPHREVGIVNAGWLLDHPVQHESHLERRFIIAALSCQVVCDIQHQPFTLQLSEAGATKKYTPDFLITFRDSTSLVVEVKPQAYLKRHEVRLRAAEQMLQSQGQRFFVATDTLIDGKDLSARAMLLMRYGRMHCTDVQVQETLSALRRAGHNGVSVQQLIKQGLPEDMVWSLVARHLCHVPSDFLVDPTQAITITPYTGDCHDYFQSWFGVAQR</sequence>
<gene>
    <name evidence="2" type="ORF">AX13_15175</name>
</gene>
<evidence type="ECO:0000259" key="1">
    <source>
        <dbReference type="Pfam" id="PF08722"/>
    </source>
</evidence>
<dbReference type="Pfam" id="PF08722">
    <property type="entry name" value="Tn7_TnsA-like_N"/>
    <property type="match status" value="1"/>
</dbReference>
<dbReference type="Gene3D" id="3.40.1350.10">
    <property type="match status" value="1"/>
</dbReference>
<dbReference type="AlphaFoldDB" id="A0A014P376"/>
<evidence type="ECO:0000313" key="2">
    <source>
        <dbReference type="EMBL" id="EXU80600.1"/>
    </source>
</evidence>